<reference evidence="9" key="1">
    <citation type="submission" date="2017-12" db="EMBL/GenBank/DDBJ databases">
        <title>Isolation and Characterization of the gene encoding a paralytic protein from the wasp Habrobracon hebetor.</title>
        <authorList>
            <person name="Zurovec M."/>
            <person name="Martinkova B."/>
            <person name="Zaloudikova A."/>
            <person name="Shaik H.A."/>
            <person name="Konik P."/>
            <person name="Strnad H."/>
            <person name="Sehadova H."/>
            <person name="Kodrik D."/>
        </authorList>
    </citation>
    <scope>NUCLEOTIDE SEQUENCE</scope>
    <source>
        <tissue evidence="9">Venom gland</tissue>
    </source>
</reference>
<dbReference type="AlphaFoldDB" id="A0A455LAR3"/>
<accession>A0A455LAR3</accession>
<name>A0A455LAR3_9HYME</name>
<evidence type="ECO:0000256" key="1">
    <source>
        <dbReference type="ARBA" id="ARBA00001576"/>
    </source>
</evidence>
<dbReference type="SUPFAM" id="SSF48208">
    <property type="entry name" value="Six-hairpin glycosidases"/>
    <property type="match status" value="1"/>
</dbReference>
<dbReference type="GO" id="GO:0004555">
    <property type="term" value="F:alpha,alpha-trehalase activity"/>
    <property type="evidence" value="ECO:0007669"/>
    <property type="project" value="UniProtKB-EC"/>
</dbReference>
<dbReference type="PRINTS" id="PR00744">
    <property type="entry name" value="GLHYDRLASE37"/>
</dbReference>
<keyword evidence="8" id="KW-0732">Signal</keyword>
<dbReference type="PANTHER" id="PTHR23403:SF1">
    <property type="entry name" value="TREHALASE"/>
    <property type="match status" value="1"/>
</dbReference>
<evidence type="ECO:0000256" key="4">
    <source>
        <dbReference type="ARBA" id="ARBA00019905"/>
    </source>
</evidence>
<evidence type="ECO:0000256" key="6">
    <source>
        <dbReference type="ARBA" id="ARBA00023295"/>
    </source>
</evidence>
<sequence>MLRLHLFLFTTLLAGFADDAHAASIFTHYNDEEHKGTDLCHSLVFCNSELLKTVQLANIFNDSKTFVDHYQLNDPSVTLANFERLMSETNRKPSKDQIAKFVAENFANTNEVLPWNPPDWQPNPPILERIEDPNIRDWVKQLNGIWKNLSRQMSPDVLKHPERHSFIPVEHGYIVPGGRFQELYYWDSYWGVEGLLLSGMTQTARGIILNLLSMVERFGFVPNGGRIYYLMRSQPPLLIPMIEKYVEATGDIEFLADNLLTMEKEFAYFQREKTVDIVKDGKTYRMARYIVSSQGPRPESYREDYKLAQFFPEAQRNTLYEDLKAGAESGWDFSSRWFVTDGDKVGNLSNTSTRSIIAVDLNAFLQRNARLLAEFNELLGNRVKAREWMDVANAYQEAIDEVLWNEQFGIWLDYNIKNGQQRHHFYATNLTPLYTKSFNASRAAYYAKRTVEYLKSQGIDDFMGGTPSSLSETGEQWDAPNAWAPLQSIIIQGLYNTNAEPALSASKELATRWLRSNYLGFERYNQMFEKYDSGNPGHYGGGGEYIVQPGFEFTNGVVFEFLDMYPDITWSDSSCNGCDTFDR</sequence>
<dbReference type="Gene3D" id="1.50.10.10">
    <property type="match status" value="1"/>
</dbReference>
<feature type="chain" id="PRO_5019747011" description="Trehalase" evidence="8">
    <location>
        <begin position="23"/>
        <end position="583"/>
    </location>
</feature>
<dbReference type="EMBL" id="MG733006">
    <property type="protein sequence ID" value="AXY94682.1"/>
    <property type="molecule type" value="mRNA"/>
</dbReference>
<dbReference type="InterPro" id="IPR001661">
    <property type="entry name" value="Glyco_hydro_37"/>
</dbReference>
<dbReference type="EC" id="3.2.1.28" evidence="3 7"/>
<dbReference type="InterPro" id="IPR008928">
    <property type="entry name" value="6-hairpin_glycosidase_sf"/>
</dbReference>
<comment type="similarity">
    <text evidence="2 7">Belongs to the glycosyl hydrolase 37 family.</text>
</comment>
<protein>
    <recommendedName>
        <fullName evidence="4 7">Trehalase</fullName>
        <ecNumber evidence="3 7">3.2.1.28</ecNumber>
    </recommendedName>
    <alternativeName>
        <fullName evidence="7">Alpha-trehalose glucohydrolase</fullName>
    </alternativeName>
</protein>
<dbReference type="PROSITE" id="PS00927">
    <property type="entry name" value="TREHALASE_1"/>
    <property type="match status" value="1"/>
</dbReference>
<dbReference type="InterPro" id="IPR018232">
    <property type="entry name" value="Glyco_hydro_37_CS"/>
</dbReference>
<evidence type="ECO:0000256" key="2">
    <source>
        <dbReference type="ARBA" id="ARBA00005615"/>
    </source>
</evidence>
<keyword evidence="6 7" id="KW-0326">Glycosidase</keyword>
<evidence type="ECO:0000313" key="9">
    <source>
        <dbReference type="EMBL" id="AXY94682.1"/>
    </source>
</evidence>
<gene>
    <name evidence="9" type="primary">Thl</name>
</gene>
<evidence type="ECO:0000256" key="3">
    <source>
        <dbReference type="ARBA" id="ARBA00012757"/>
    </source>
</evidence>
<organism evidence="9">
    <name type="scientific">Habrobracon hebetor</name>
    <dbReference type="NCBI Taxonomy" id="69819"/>
    <lineage>
        <taxon>Eukaryota</taxon>
        <taxon>Metazoa</taxon>
        <taxon>Ecdysozoa</taxon>
        <taxon>Arthropoda</taxon>
        <taxon>Hexapoda</taxon>
        <taxon>Insecta</taxon>
        <taxon>Pterygota</taxon>
        <taxon>Neoptera</taxon>
        <taxon>Endopterygota</taxon>
        <taxon>Hymenoptera</taxon>
        <taxon>Apocrita</taxon>
        <taxon>Ichneumonoidea</taxon>
        <taxon>Braconidae</taxon>
        <taxon>Braconinae</taxon>
        <taxon>Habrobracon</taxon>
    </lineage>
</organism>
<comment type="catalytic activity">
    <reaction evidence="1 7">
        <text>alpha,alpha-trehalose + H2O = alpha-D-glucose + beta-D-glucose</text>
        <dbReference type="Rhea" id="RHEA:32675"/>
        <dbReference type="ChEBI" id="CHEBI:15377"/>
        <dbReference type="ChEBI" id="CHEBI:15903"/>
        <dbReference type="ChEBI" id="CHEBI:16551"/>
        <dbReference type="ChEBI" id="CHEBI:17925"/>
        <dbReference type="EC" id="3.2.1.28"/>
    </reaction>
</comment>
<feature type="signal peptide" evidence="8">
    <location>
        <begin position="1"/>
        <end position="22"/>
    </location>
</feature>
<keyword evidence="5 7" id="KW-0378">Hydrolase</keyword>
<evidence type="ECO:0000256" key="5">
    <source>
        <dbReference type="ARBA" id="ARBA00022801"/>
    </source>
</evidence>
<dbReference type="GO" id="GO:0005993">
    <property type="term" value="P:trehalose catabolic process"/>
    <property type="evidence" value="ECO:0007669"/>
    <property type="project" value="TreeGrafter"/>
</dbReference>
<dbReference type="PANTHER" id="PTHR23403">
    <property type="entry name" value="TREHALASE"/>
    <property type="match status" value="1"/>
</dbReference>
<evidence type="ECO:0000256" key="7">
    <source>
        <dbReference type="RuleBase" id="RU361180"/>
    </source>
</evidence>
<dbReference type="InterPro" id="IPR012341">
    <property type="entry name" value="6hp_glycosidase-like_sf"/>
</dbReference>
<proteinExistence type="evidence at transcript level"/>
<evidence type="ECO:0000256" key="8">
    <source>
        <dbReference type="SAM" id="SignalP"/>
    </source>
</evidence>
<dbReference type="PROSITE" id="PS00928">
    <property type="entry name" value="TREHALASE_2"/>
    <property type="match status" value="1"/>
</dbReference>
<dbReference type="Pfam" id="PF01204">
    <property type="entry name" value="Trehalase"/>
    <property type="match status" value="1"/>
</dbReference>